<evidence type="ECO:0000256" key="2">
    <source>
        <dbReference type="ARBA" id="ARBA00001937"/>
    </source>
</evidence>
<keyword evidence="6 8" id="KW-0456">Lyase</keyword>
<dbReference type="InterPro" id="IPR036291">
    <property type="entry name" value="NAD(P)-bd_dom_sf"/>
</dbReference>
<dbReference type="FunFam" id="3.40.50.720:FF:000924">
    <property type="entry name" value="GDP-mannose 4,6 dehydratase"/>
    <property type="match status" value="1"/>
</dbReference>
<dbReference type="Proteomes" id="UP000501891">
    <property type="component" value="Chromosome"/>
</dbReference>
<keyword evidence="8" id="KW-0521">NADP</keyword>
<reference evidence="10" key="1">
    <citation type="submission" date="2020-04" db="EMBL/GenBank/DDBJ databases">
        <title>A desert anoxygenic phototrophic bacterium fixes CO2 using RubisCO under aerobic conditions.</title>
        <authorList>
            <person name="Tang K."/>
        </authorList>
    </citation>
    <scope>NUCLEOTIDE SEQUENCE [LARGE SCALE GENOMIC DNA]</scope>
    <source>
        <strain evidence="10">MIMtkB3</strain>
    </source>
</reference>
<feature type="domain" description="NAD(P)-binding" evidence="9">
    <location>
        <begin position="58"/>
        <end position="388"/>
    </location>
</feature>
<evidence type="ECO:0000256" key="8">
    <source>
        <dbReference type="HAMAP-Rule" id="MF_00955"/>
    </source>
</evidence>
<dbReference type="EC" id="4.2.1.47" evidence="4 8"/>
<dbReference type="PANTHER" id="PTHR43715:SF1">
    <property type="entry name" value="GDP-MANNOSE 4,6 DEHYDRATASE"/>
    <property type="match status" value="1"/>
</dbReference>
<evidence type="ECO:0000313" key="11">
    <source>
        <dbReference type="Proteomes" id="UP000501891"/>
    </source>
</evidence>
<gene>
    <name evidence="8 10" type="primary">gmd</name>
    <name evidence="10" type="ORF">HHL28_03135</name>
</gene>
<evidence type="ECO:0000313" key="10">
    <source>
        <dbReference type="EMBL" id="QJE72226.1"/>
    </source>
</evidence>
<evidence type="ECO:0000256" key="5">
    <source>
        <dbReference type="ARBA" id="ARBA00022458"/>
    </source>
</evidence>
<dbReference type="EMBL" id="CP051775">
    <property type="protein sequence ID" value="QJE72226.1"/>
    <property type="molecule type" value="Genomic_DNA"/>
</dbReference>
<dbReference type="InterPro" id="IPR006368">
    <property type="entry name" value="GDP_Man_deHydtase"/>
</dbReference>
<comment type="catalytic activity">
    <reaction evidence="1 8">
        <text>GDP-alpha-D-mannose = GDP-4-dehydro-alpha-D-rhamnose + H2O</text>
        <dbReference type="Rhea" id="RHEA:23820"/>
        <dbReference type="ChEBI" id="CHEBI:15377"/>
        <dbReference type="ChEBI" id="CHEBI:57527"/>
        <dbReference type="ChEBI" id="CHEBI:57964"/>
        <dbReference type="EC" id="4.2.1.47"/>
    </reaction>
</comment>
<dbReference type="Gene3D" id="3.90.25.10">
    <property type="entry name" value="UDP-galactose 4-epimerase, domain 1"/>
    <property type="match status" value="1"/>
</dbReference>
<protein>
    <recommendedName>
        <fullName evidence="4 8">GDP-mannose 4,6-dehydratase</fullName>
        <ecNumber evidence="4 8">4.2.1.47</ecNumber>
    </recommendedName>
    <alternativeName>
        <fullName evidence="8">GDP-D-mannose dehydratase</fullName>
    </alternativeName>
</protein>
<keyword evidence="5" id="KW-0536">Nodulation</keyword>
<comment type="function">
    <text evidence="7 8">Catalyzes the conversion of GDP-D-mannose to GDP-4-dehydro-6-deoxy-D-mannose.</text>
</comment>
<dbReference type="HAMAP" id="MF_00955">
    <property type="entry name" value="GDP_Man_dehydratase"/>
    <property type="match status" value="1"/>
</dbReference>
<evidence type="ECO:0000256" key="1">
    <source>
        <dbReference type="ARBA" id="ARBA00000188"/>
    </source>
</evidence>
<proteinExistence type="inferred from homology"/>
<dbReference type="GO" id="GO:0008446">
    <property type="term" value="F:GDP-mannose 4,6-dehydratase activity"/>
    <property type="evidence" value="ECO:0007669"/>
    <property type="project" value="UniProtKB-UniRule"/>
</dbReference>
<organism evidence="10 11">
    <name type="scientific">Aerophototrophica crusticola</name>
    <dbReference type="NCBI Taxonomy" id="1709002"/>
    <lineage>
        <taxon>Bacteria</taxon>
        <taxon>Pseudomonadati</taxon>
        <taxon>Pseudomonadota</taxon>
        <taxon>Alphaproteobacteria</taxon>
        <taxon>Rhodospirillales</taxon>
        <taxon>Rhodospirillaceae</taxon>
        <taxon>Aerophototrophica</taxon>
    </lineage>
</organism>
<dbReference type="GO" id="GO:0042351">
    <property type="term" value="P:'de novo' GDP-L-fucose biosynthetic process"/>
    <property type="evidence" value="ECO:0007669"/>
    <property type="project" value="TreeGrafter"/>
</dbReference>
<dbReference type="CDD" id="cd05260">
    <property type="entry name" value="GDP_MD_SDR_e"/>
    <property type="match status" value="1"/>
</dbReference>
<dbReference type="PANTHER" id="PTHR43715">
    <property type="entry name" value="GDP-MANNOSE 4,6-DEHYDRATASE"/>
    <property type="match status" value="1"/>
</dbReference>
<evidence type="ECO:0000256" key="3">
    <source>
        <dbReference type="ARBA" id="ARBA00009263"/>
    </source>
</evidence>
<evidence type="ECO:0000256" key="6">
    <source>
        <dbReference type="ARBA" id="ARBA00023239"/>
    </source>
</evidence>
<dbReference type="GO" id="GO:0070401">
    <property type="term" value="F:NADP+ binding"/>
    <property type="evidence" value="ECO:0007669"/>
    <property type="project" value="UniProtKB-UniRule"/>
</dbReference>
<comment type="caution">
    <text evidence="8">Lacks conserved residue(s) required for the propagation of feature annotation.</text>
</comment>
<dbReference type="KEGG" id="acru:HHL28_03135"/>
<comment type="cofactor">
    <cofactor evidence="2 8">
        <name>NADP(+)</name>
        <dbReference type="ChEBI" id="CHEBI:58349"/>
    </cofactor>
</comment>
<evidence type="ECO:0000259" key="9">
    <source>
        <dbReference type="Pfam" id="PF16363"/>
    </source>
</evidence>
<dbReference type="InterPro" id="IPR016040">
    <property type="entry name" value="NAD(P)-bd_dom"/>
</dbReference>
<dbReference type="NCBIfam" id="TIGR01472">
    <property type="entry name" value="gmd"/>
    <property type="match status" value="1"/>
</dbReference>
<evidence type="ECO:0000256" key="7">
    <source>
        <dbReference type="ARBA" id="ARBA00059383"/>
    </source>
</evidence>
<dbReference type="Gene3D" id="3.40.50.720">
    <property type="entry name" value="NAD(P)-binding Rossmann-like Domain"/>
    <property type="match status" value="1"/>
</dbReference>
<dbReference type="SUPFAM" id="SSF51735">
    <property type="entry name" value="NAD(P)-binding Rossmann-fold domains"/>
    <property type="match status" value="1"/>
</dbReference>
<accession>A0A858R584</accession>
<keyword evidence="11" id="KW-1185">Reference proteome</keyword>
<comment type="similarity">
    <text evidence="3 8">Belongs to the NAD(P)-dependent epimerase/dehydratase family. GDP-mannose 4,6-dehydratase subfamily.</text>
</comment>
<dbReference type="Pfam" id="PF16363">
    <property type="entry name" value="GDP_Man_Dehyd"/>
    <property type="match status" value="1"/>
</dbReference>
<evidence type="ECO:0000256" key="4">
    <source>
        <dbReference type="ARBA" id="ARBA00011989"/>
    </source>
</evidence>
<name>A0A858R584_9PROT</name>
<dbReference type="AlphaFoldDB" id="A0A858R584"/>
<sequence>MVRRSRGRGLLPLPGWTPGPRSAVWSSPFARPHPFRGDRAAPAALGFGGDRRVQKVALITGATGQDGAYLAELLLSKGYMVHGVKRRSSSFNTGRIEHLYQDPHEPDVRFRLHYGDLTDSTNLIRLVQEVQPDEIYNLAAQSHVAVSFETPEYTANADGIGTLRVLEAIRILGLEKKTRFYQASTSELYGKVQETPQRETTPFYPRSPYAAAKLYAYWITVNYREAYGMHASNGILFNHESPIRGETFVTRKITRAVAAIEYGVQDCLYLGNLDSLRDWGHARDYVEGMWRILQQDVADDYVLATGEMHTVREFVELAFAEVGRKVTWQGAGVEEQGIDAASGKVLVRIDPTYFRPTEVDLLLGDPSKARAKLGWQHKVTFPELVRDMVAADLGVVAAEHGIKTPPKATGNHRLAAVVAAI</sequence>